<dbReference type="GO" id="GO:0005975">
    <property type="term" value="P:carbohydrate metabolic process"/>
    <property type="evidence" value="ECO:0007669"/>
    <property type="project" value="InterPro"/>
</dbReference>
<dbReference type="InterPro" id="IPR011330">
    <property type="entry name" value="Glyco_hydro/deAcase_b/a-brl"/>
</dbReference>
<reference evidence="1 2" key="1">
    <citation type="submission" date="2019-03" db="EMBL/GenBank/DDBJ databases">
        <title>Genomic Encyclopedia of Type Strains, Phase IV (KMG-IV): sequencing the most valuable type-strain genomes for metagenomic binning, comparative biology and taxonomic classification.</title>
        <authorList>
            <person name="Goeker M."/>
        </authorList>
    </citation>
    <scope>NUCLEOTIDE SEQUENCE [LARGE SCALE GENOMIC DNA]</scope>
    <source>
        <strain evidence="1 2">DSM 101483</strain>
    </source>
</reference>
<dbReference type="Proteomes" id="UP000295506">
    <property type="component" value="Unassembled WGS sequence"/>
</dbReference>
<dbReference type="EMBL" id="SOBK01000008">
    <property type="protein sequence ID" value="TDT87393.1"/>
    <property type="molecule type" value="Genomic_DNA"/>
</dbReference>
<name>A0AA94TJI4_9BACT</name>
<evidence type="ECO:0000313" key="2">
    <source>
        <dbReference type="Proteomes" id="UP000295506"/>
    </source>
</evidence>
<evidence type="ECO:0008006" key="3">
    <source>
        <dbReference type="Google" id="ProtNLM"/>
    </source>
</evidence>
<protein>
    <recommendedName>
        <fullName evidence="3">Polysaccharide deacetylase</fullName>
    </recommendedName>
</protein>
<dbReference type="AlphaFoldDB" id="A0AA94TJI4"/>
<gene>
    <name evidence="1" type="ORF">EDC59_10858</name>
</gene>
<dbReference type="Gene3D" id="3.20.20.370">
    <property type="entry name" value="Glycoside hydrolase/deacetylase"/>
    <property type="match status" value="1"/>
</dbReference>
<organism evidence="1 2">
    <name type="scientific">Pseudodesulfovibrio indicus</name>
    <dbReference type="NCBI Taxonomy" id="1716143"/>
    <lineage>
        <taxon>Bacteria</taxon>
        <taxon>Pseudomonadati</taxon>
        <taxon>Thermodesulfobacteriota</taxon>
        <taxon>Desulfovibrionia</taxon>
        <taxon>Desulfovibrionales</taxon>
        <taxon>Desulfovibrionaceae</taxon>
    </lineage>
</organism>
<sequence>MPARVVAFILFLCYNSHPMTIDYMKTLLHELDAWKDAGRTAEFWWRDDDAAEPSVELDRLIRLSDRFGVPCGLATVPALAGEPLRKGLSHASHIWILQHGYAHKNRAQSGGGAWELGAHRPKSEVLEELRQGMGKLTQLFKGRFVPVLVPPWNRIDPELFPYLPVMGYRGLSTSYKKGRPNPSVELRVADAHCDVLHWKDKPAVRFSGAEKCVKLLVDHLRDKRTGEVDASEPTCLLTHHMVMDDDAWEFVEALFAATSEHPAAAWITPAEIWPPKA</sequence>
<accession>A0AA94TJI4</accession>
<dbReference type="SUPFAM" id="SSF88713">
    <property type="entry name" value="Glycoside hydrolase/deacetylase"/>
    <property type="match status" value="1"/>
</dbReference>
<proteinExistence type="predicted"/>
<comment type="caution">
    <text evidence="1">The sequence shown here is derived from an EMBL/GenBank/DDBJ whole genome shotgun (WGS) entry which is preliminary data.</text>
</comment>
<dbReference type="CDD" id="cd10928">
    <property type="entry name" value="CE4_u4"/>
    <property type="match status" value="1"/>
</dbReference>
<evidence type="ECO:0000313" key="1">
    <source>
        <dbReference type="EMBL" id="TDT87393.1"/>
    </source>
</evidence>
<dbReference type="InterPro" id="IPR049591">
    <property type="entry name" value="CE4_u4-like"/>
</dbReference>